<evidence type="ECO:0000256" key="3">
    <source>
        <dbReference type="RuleBase" id="RU003707"/>
    </source>
</evidence>
<dbReference type="Proteomes" id="UP001433638">
    <property type="component" value="Unassembled WGS sequence"/>
</dbReference>
<dbReference type="Gene3D" id="3.90.226.10">
    <property type="entry name" value="2-enoyl-CoA Hydratase, Chain A, domain 1"/>
    <property type="match status" value="1"/>
</dbReference>
<evidence type="ECO:0000313" key="4">
    <source>
        <dbReference type="EMBL" id="MEQ6290808.1"/>
    </source>
</evidence>
<dbReference type="InterPro" id="IPR001753">
    <property type="entry name" value="Enoyl-CoA_hydra/iso"/>
</dbReference>
<organism evidence="4 5">
    <name type="scientific">Vogesella oryzagri</name>
    <dbReference type="NCBI Taxonomy" id="3160864"/>
    <lineage>
        <taxon>Bacteria</taxon>
        <taxon>Pseudomonadati</taxon>
        <taxon>Pseudomonadota</taxon>
        <taxon>Betaproteobacteria</taxon>
        <taxon>Neisseriales</taxon>
        <taxon>Chromobacteriaceae</taxon>
        <taxon>Vogesella</taxon>
    </lineage>
</organism>
<comment type="similarity">
    <text evidence="1 3">Belongs to the enoyl-CoA hydratase/isomerase family.</text>
</comment>
<gene>
    <name evidence="4" type="ORF">ABNW52_09290</name>
</gene>
<dbReference type="Pfam" id="PF00378">
    <property type="entry name" value="ECH_1"/>
    <property type="match status" value="1"/>
</dbReference>
<protein>
    <submittedName>
        <fullName evidence="4">Enoyl-CoA hydratase</fullName>
        <ecNumber evidence="4">4.2.1.17</ecNumber>
    </submittedName>
</protein>
<name>A0ABV1M3S3_9NEIS</name>
<dbReference type="InterPro" id="IPR014748">
    <property type="entry name" value="Enoyl-CoA_hydra_C"/>
</dbReference>
<dbReference type="InterPro" id="IPR029045">
    <property type="entry name" value="ClpP/crotonase-like_dom_sf"/>
</dbReference>
<dbReference type="RefSeq" id="WP_349586740.1">
    <property type="nucleotide sequence ID" value="NZ_JBEFLD010000004.1"/>
</dbReference>
<dbReference type="EC" id="4.2.1.17" evidence="4"/>
<keyword evidence="2 4" id="KW-0456">Lyase</keyword>
<dbReference type="PANTHER" id="PTHR11941">
    <property type="entry name" value="ENOYL-COA HYDRATASE-RELATED"/>
    <property type="match status" value="1"/>
</dbReference>
<dbReference type="GO" id="GO:0004300">
    <property type="term" value="F:enoyl-CoA hydratase activity"/>
    <property type="evidence" value="ECO:0007669"/>
    <property type="project" value="UniProtKB-EC"/>
</dbReference>
<dbReference type="PROSITE" id="PS00166">
    <property type="entry name" value="ENOYL_COA_HYDRATASE"/>
    <property type="match status" value="1"/>
</dbReference>
<evidence type="ECO:0000256" key="2">
    <source>
        <dbReference type="ARBA" id="ARBA00023239"/>
    </source>
</evidence>
<evidence type="ECO:0000256" key="1">
    <source>
        <dbReference type="ARBA" id="ARBA00005254"/>
    </source>
</evidence>
<dbReference type="NCBIfam" id="NF006566">
    <property type="entry name" value="PRK09076.1"/>
    <property type="match status" value="1"/>
</dbReference>
<evidence type="ECO:0000313" key="5">
    <source>
        <dbReference type="Proteomes" id="UP001433638"/>
    </source>
</evidence>
<sequence>MNNQIVIEHLGQSAIVTINNPPANVWTLESLQALAAAMESLDADQQVNAVVLTGAGEKFFSAGADLRLFANGNNQQAGRVADAFALAFNSIRQFHGVTVAAINGYALGGGLECALACDYIVAERGAQLGLPEASVGLIPCAGGTKALADRVGVPWAKRIILGGEMVDADLALRIGLVEEVVDAGLAKIMAVSLAGKVSRQARSAVLAARRLIEGSPQGTLERQLLQEKAAFLELMGGDEQREGVSAFLEKRKPSWLADDDD</sequence>
<keyword evidence="5" id="KW-1185">Reference proteome</keyword>
<dbReference type="SUPFAM" id="SSF52096">
    <property type="entry name" value="ClpP/crotonase"/>
    <property type="match status" value="1"/>
</dbReference>
<dbReference type="PANTHER" id="PTHR11941:SF141">
    <property type="entry name" value="ENOYL-COA HYDRATASE_ISOMERASE-RELATED"/>
    <property type="match status" value="1"/>
</dbReference>
<comment type="caution">
    <text evidence="4">The sequence shown here is derived from an EMBL/GenBank/DDBJ whole genome shotgun (WGS) entry which is preliminary data.</text>
</comment>
<dbReference type="CDD" id="cd06558">
    <property type="entry name" value="crotonase-like"/>
    <property type="match status" value="1"/>
</dbReference>
<dbReference type="InterPro" id="IPR018376">
    <property type="entry name" value="Enoyl-CoA_hyd/isom_CS"/>
</dbReference>
<proteinExistence type="inferred from homology"/>
<dbReference type="Gene3D" id="1.10.12.10">
    <property type="entry name" value="Lyase 2-enoyl-coa Hydratase, Chain A, domain 2"/>
    <property type="match status" value="1"/>
</dbReference>
<reference evidence="4" key="1">
    <citation type="submission" date="2024-06" db="EMBL/GenBank/DDBJ databases">
        <title>Genome sequence of Vogesella sp. MAHUQ-64.</title>
        <authorList>
            <person name="Huq M.A."/>
        </authorList>
    </citation>
    <scope>NUCLEOTIDE SEQUENCE</scope>
    <source>
        <strain evidence="4">MAHUQ-64</strain>
    </source>
</reference>
<accession>A0ABV1M3S3</accession>
<dbReference type="EMBL" id="JBEFLD010000004">
    <property type="protein sequence ID" value="MEQ6290808.1"/>
    <property type="molecule type" value="Genomic_DNA"/>
</dbReference>